<organism evidence="1 2">
    <name type="scientific">Pelagomonas calceolata</name>
    <dbReference type="NCBI Taxonomy" id="35677"/>
    <lineage>
        <taxon>Eukaryota</taxon>
        <taxon>Sar</taxon>
        <taxon>Stramenopiles</taxon>
        <taxon>Ochrophyta</taxon>
        <taxon>Pelagophyceae</taxon>
        <taxon>Pelagomonadales</taxon>
        <taxon>Pelagomonadaceae</taxon>
        <taxon>Pelagomonas</taxon>
    </lineage>
</organism>
<gene>
    <name evidence="1" type="ORF">PECAL_6P16300</name>
</gene>
<name>A0A8J2T331_9STRA</name>
<reference evidence="1" key="1">
    <citation type="submission" date="2021-11" db="EMBL/GenBank/DDBJ databases">
        <authorList>
            <consortium name="Genoscope - CEA"/>
            <person name="William W."/>
        </authorList>
    </citation>
    <scope>NUCLEOTIDE SEQUENCE</scope>
</reference>
<sequence length="223" mass="25386">MKFSPEHMRARCTLQQENPKRGTSAARYDRYKCATSLQMVLDLGGSRGDLANDIIKGFIHIEDQSVKDALMATRNAVELRPPYESLYSTPVEPYVPDDADPLGVTDADRDEARKYIRWLFEQRLHRETKKKPRLSTGDNADKCAERKLKLIEFVKANGGDADKVEREITVTCKQRMEGNTEGGIDYYFHSSDGKRYRSNKEVCKKFLGISDFVSPPKKAKTAK</sequence>
<evidence type="ECO:0000313" key="1">
    <source>
        <dbReference type="EMBL" id="CAH0379992.1"/>
    </source>
</evidence>
<accession>A0A8J2T331</accession>
<protein>
    <submittedName>
        <fullName evidence="1">Uncharacterized protein</fullName>
    </submittedName>
</protein>
<proteinExistence type="predicted"/>
<dbReference type="Proteomes" id="UP000789595">
    <property type="component" value="Unassembled WGS sequence"/>
</dbReference>
<dbReference type="EMBL" id="CAKKNE010000006">
    <property type="protein sequence ID" value="CAH0379992.1"/>
    <property type="molecule type" value="Genomic_DNA"/>
</dbReference>
<dbReference type="AlphaFoldDB" id="A0A8J2T331"/>
<evidence type="ECO:0000313" key="2">
    <source>
        <dbReference type="Proteomes" id="UP000789595"/>
    </source>
</evidence>
<keyword evidence="2" id="KW-1185">Reference proteome</keyword>
<comment type="caution">
    <text evidence="1">The sequence shown here is derived from an EMBL/GenBank/DDBJ whole genome shotgun (WGS) entry which is preliminary data.</text>
</comment>